<dbReference type="Proteomes" id="UP001481413">
    <property type="component" value="Unassembled WGS sequence"/>
</dbReference>
<reference evidence="1 2" key="1">
    <citation type="submission" date="2024-04" db="EMBL/GenBank/DDBJ databases">
        <title>Draft genome sequence of Thalassolituus maritimus NBRC 116585.</title>
        <authorList>
            <person name="Miyakawa T."/>
            <person name="Kusuya Y."/>
            <person name="Miura T."/>
        </authorList>
    </citation>
    <scope>NUCLEOTIDE SEQUENCE [LARGE SCALE GENOMIC DNA]</scope>
    <source>
        <strain evidence="1 2">5NW40-0001</strain>
    </source>
</reference>
<dbReference type="RefSeq" id="WP_353293405.1">
    <property type="nucleotide sequence ID" value="NZ_BAABWH010000001.1"/>
</dbReference>
<evidence type="ECO:0000313" key="2">
    <source>
        <dbReference type="Proteomes" id="UP001481413"/>
    </source>
</evidence>
<keyword evidence="2" id="KW-1185">Reference proteome</keyword>
<accession>A0ABP9ZWK1</accession>
<dbReference type="EMBL" id="BAABWH010000001">
    <property type="protein sequence ID" value="GAA6144479.1"/>
    <property type="molecule type" value="Genomic_DNA"/>
</dbReference>
<comment type="caution">
    <text evidence="1">The sequence shown here is derived from an EMBL/GenBank/DDBJ whole genome shotgun (WGS) entry which is preliminary data.</text>
</comment>
<gene>
    <name evidence="1" type="ORF">NBRC116585_05960</name>
</gene>
<evidence type="ECO:0000313" key="1">
    <source>
        <dbReference type="EMBL" id="GAA6144479.1"/>
    </source>
</evidence>
<organism evidence="1 2">
    <name type="scientific">Thalassolituus maritimus</name>
    <dbReference type="NCBI Taxonomy" id="484498"/>
    <lineage>
        <taxon>Bacteria</taxon>
        <taxon>Pseudomonadati</taxon>
        <taxon>Pseudomonadota</taxon>
        <taxon>Gammaproteobacteria</taxon>
        <taxon>Oceanospirillales</taxon>
        <taxon>Oceanospirillaceae</taxon>
        <taxon>Thalassolituus</taxon>
    </lineage>
</organism>
<name>A0ABP9ZWK1_9GAMM</name>
<proteinExistence type="predicted"/>
<sequence length="268" mass="31200">MSYPIFGKLRFPSLKSAQKRSFNLSDIKVSIELNSVLTKWGEQENFPDNINIFDQEQYQHDGDSIGYHSYFRTRWDIKGTVLRQSEKSHIYVNLAIVKGSKDQNFFIPKQLGETIKSENQKRFDDDSYYLNVTALREFQQVSINDTDYLFYVNDIEYCATADSQDYVWITPITENHYLQFTFGVTNNTEVRDHLETVKDYCNSIMQTVEIDFPDWVEREKAASASTSEGKSQVATIEPLVWKREADTGSYLDFKREASEKAKQTEEQG</sequence>
<protein>
    <submittedName>
        <fullName evidence="1">Uncharacterized protein</fullName>
    </submittedName>
</protein>